<sequence length="329" mass="36705">MLASDGNKLELIRPKDSSRLLIPVWAPWQRWRFEAAGHRVADRKSGTSDEPPEFTIEMHMRKAEHARPPDVDKKIAIGERLKHKREAGDYLSWHAGHQSNLFTSFYVTNHQSRTRSAAHPRGVLVRRHRVSNWAGTRWFIVDNHQVQHGRMAFQGPRKLKAELDAAVEYASRCKHQLSMVLQSLHLSGSFHPPLGIGAKQTDSFQTSELSRGPPTSGEIAEPVRRQVLLSLGQQRRLRWAAQAATLQRQRPLNSAENEQAAAAATAAAAAADEELSPADGIEAIIAQPQPPPPMKTTLSPSKSTSSSGVASRHRRFTDTRRRHLTLSVD</sequence>
<organism evidence="2 3">
    <name type="scientific">Macrostomum lignano</name>
    <dbReference type="NCBI Taxonomy" id="282301"/>
    <lineage>
        <taxon>Eukaryota</taxon>
        <taxon>Metazoa</taxon>
        <taxon>Spiralia</taxon>
        <taxon>Lophotrochozoa</taxon>
        <taxon>Platyhelminthes</taxon>
        <taxon>Rhabditophora</taxon>
        <taxon>Macrostomorpha</taxon>
        <taxon>Macrostomida</taxon>
        <taxon>Macrostomidae</taxon>
        <taxon>Macrostomum</taxon>
    </lineage>
</organism>
<feature type="region of interest" description="Disordered" evidence="1">
    <location>
        <begin position="197"/>
        <end position="221"/>
    </location>
</feature>
<feature type="region of interest" description="Disordered" evidence="1">
    <location>
        <begin position="284"/>
        <end position="329"/>
    </location>
</feature>
<feature type="compositionally biased region" description="Basic residues" evidence="1">
    <location>
        <begin position="311"/>
        <end position="329"/>
    </location>
</feature>
<dbReference type="Proteomes" id="UP000095280">
    <property type="component" value="Unplaced"/>
</dbReference>
<feature type="compositionally biased region" description="Low complexity" evidence="1">
    <location>
        <begin position="295"/>
        <end position="307"/>
    </location>
</feature>
<evidence type="ECO:0000313" key="3">
    <source>
        <dbReference type="WBParaSite" id="maker-unitig_21058-snap-gene-0.2-mRNA-1"/>
    </source>
</evidence>
<evidence type="ECO:0000313" key="2">
    <source>
        <dbReference type="Proteomes" id="UP000095280"/>
    </source>
</evidence>
<feature type="compositionally biased region" description="Polar residues" evidence="1">
    <location>
        <begin position="200"/>
        <end position="209"/>
    </location>
</feature>
<reference evidence="3" key="1">
    <citation type="submission" date="2016-11" db="UniProtKB">
        <authorList>
            <consortium name="WormBaseParasite"/>
        </authorList>
    </citation>
    <scope>IDENTIFICATION</scope>
</reference>
<name>A0A1I8F597_9PLAT</name>
<dbReference type="AlphaFoldDB" id="A0A1I8F597"/>
<evidence type="ECO:0000256" key="1">
    <source>
        <dbReference type="SAM" id="MobiDB-lite"/>
    </source>
</evidence>
<keyword evidence="2" id="KW-1185">Reference proteome</keyword>
<dbReference type="WBParaSite" id="maker-unitig_21058-snap-gene-0.2-mRNA-1">
    <property type="protein sequence ID" value="maker-unitig_21058-snap-gene-0.2-mRNA-1"/>
    <property type="gene ID" value="maker-unitig_21058-snap-gene-0.2"/>
</dbReference>
<accession>A0A1I8F597</accession>
<proteinExistence type="predicted"/>
<protein>
    <submittedName>
        <fullName evidence="3">AP2/ERF domain-containing protein</fullName>
    </submittedName>
</protein>